<dbReference type="Gene3D" id="2.60.120.10">
    <property type="entry name" value="Jelly Rolls"/>
    <property type="match status" value="2"/>
</dbReference>
<dbReference type="CDD" id="cd20311">
    <property type="entry name" value="cupin_Yhhw_C"/>
    <property type="match status" value="1"/>
</dbReference>
<sequence length="235" mass="25221">MITVRPSGQRGYADHGWLRAKHSFSFADYYDPAEMGWGALRVINEDRVAPGTGFGRHGHRDMEIVTYILSGALEHQDSLGNGGVIRRGEVQRMTAGKGILHSEFNPSADEEVHLLQIWIEPAVHGTPASYEQQALPVDAMRGRWRLVASPDGADGSATIGQDARLSATVLSPGEALGYALAAGRLGYVHVVRGHLALNGIALAAGDGAKIGEETELHFAADDEAEILLFDLPPTH</sequence>
<accession>A0ABS9JZS4</accession>
<dbReference type="InterPro" id="IPR041602">
    <property type="entry name" value="Quercetinase_C"/>
</dbReference>
<dbReference type="InterPro" id="IPR003829">
    <property type="entry name" value="Pirin_N_dom"/>
</dbReference>
<dbReference type="InterPro" id="IPR011051">
    <property type="entry name" value="RmlC_Cupin_sf"/>
</dbReference>
<dbReference type="PANTHER" id="PTHR43212:SF3">
    <property type="entry name" value="QUERCETIN 2,3-DIOXYGENASE"/>
    <property type="match status" value="1"/>
</dbReference>
<gene>
    <name evidence="5" type="ORF">LZ012_05285</name>
</gene>
<reference evidence="5" key="1">
    <citation type="submission" date="2022-01" db="EMBL/GenBank/DDBJ databases">
        <authorList>
            <person name="Jo J.-H."/>
            <person name="Im W.-T."/>
        </authorList>
    </citation>
    <scope>NUCLEOTIDE SEQUENCE</scope>
    <source>
        <strain evidence="5">XY25</strain>
    </source>
</reference>
<dbReference type="Proteomes" id="UP001165384">
    <property type="component" value="Unassembled WGS sequence"/>
</dbReference>
<comment type="similarity">
    <text evidence="1 2">Belongs to the pirin family.</text>
</comment>
<evidence type="ECO:0000256" key="1">
    <source>
        <dbReference type="ARBA" id="ARBA00008416"/>
    </source>
</evidence>
<dbReference type="PANTHER" id="PTHR43212">
    <property type="entry name" value="QUERCETIN 2,3-DIOXYGENASE"/>
    <property type="match status" value="1"/>
</dbReference>
<dbReference type="CDD" id="cd02910">
    <property type="entry name" value="cupin_Yhhw_N"/>
    <property type="match status" value="1"/>
</dbReference>
<dbReference type="RefSeq" id="WP_275708291.1">
    <property type="nucleotide sequence ID" value="NZ_JAKLTN010000001.1"/>
</dbReference>
<protein>
    <submittedName>
        <fullName evidence="5">Pirin family protein</fullName>
    </submittedName>
</protein>
<evidence type="ECO:0000313" key="6">
    <source>
        <dbReference type="Proteomes" id="UP001165384"/>
    </source>
</evidence>
<keyword evidence="6" id="KW-1185">Reference proteome</keyword>
<dbReference type="PIRSF" id="PIRSF006232">
    <property type="entry name" value="Pirin"/>
    <property type="match status" value="1"/>
</dbReference>
<dbReference type="Pfam" id="PF02678">
    <property type="entry name" value="Pirin"/>
    <property type="match status" value="1"/>
</dbReference>
<feature type="domain" description="Pirin N-terminal" evidence="3">
    <location>
        <begin position="9"/>
        <end position="119"/>
    </location>
</feature>
<evidence type="ECO:0000259" key="4">
    <source>
        <dbReference type="Pfam" id="PF17954"/>
    </source>
</evidence>
<proteinExistence type="inferred from homology"/>
<dbReference type="InterPro" id="IPR014710">
    <property type="entry name" value="RmlC-like_jellyroll"/>
</dbReference>
<comment type="caution">
    <text evidence="5">The sequence shown here is derived from an EMBL/GenBank/DDBJ whole genome shotgun (WGS) entry which is preliminary data.</text>
</comment>
<evidence type="ECO:0000313" key="5">
    <source>
        <dbReference type="EMBL" id="MCG2576404.1"/>
    </source>
</evidence>
<organism evidence="5 6">
    <name type="scientific">Dechloromonas hankyongensis</name>
    <dbReference type="NCBI Taxonomy" id="2908002"/>
    <lineage>
        <taxon>Bacteria</taxon>
        <taxon>Pseudomonadati</taxon>
        <taxon>Pseudomonadota</taxon>
        <taxon>Betaproteobacteria</taxon>
        <taxon>Rhodocyclales</taxon>
        <taxon>Azonexaceae</taxon>
        <taxon>Dechloromonas</taxon>
    </lineage>
</organism>
<dbReference type="EMBL" id="JAKLTN010000001">
    <property type="protein sequence ID" value="MCG2576404.1"/>
    <property type="molecule type" value="Genomic_DNA"/>
</dbReference>
<dbReference type="InterPro" id="IPR012093">
    <property type="entry name" value="Pirin"/>
</dbReference>
<dbReference type="Pfam" id="PF17954">
    <property type="entry name" value="Pirin_C_2"/>
    <property type="match status" value="1"/>
</dbReference>
<name>A0ABS9JZS4_9RHOO</name>
<evidence type="ECO:0000259" key="3">
    <source>
        <dbReference type="Pfam" id="PF02678"/>
    </source>
</evidence>
<dbReference type="SUPFAM" id="SSF51182">
    <property type="entry name" value="RmlC-like cupins"/>
    <property type="match status" value="1"/>
</dbReference>
<feature type="domain" description="Quercetin 2,3-dioxygenase C-terminal cupin" evidence="4">
    <location>
        <begin position="146"/>
        <end position="231"/>
    </location>
</feature>
<evidence type="ECO:0000256" key="2">
    <source>
        <dbReference type="RuleBase" id="RU003457"/>
    </source>
</evidence>